<proteinExistence type="predicted"/>
<keyword evidence="3" id="KW-1185">Reference proteome</keyword>
<protein>
    <submittedName>
        <fullName evidence="2">Uncharacterized protein</fullName>
    </submittedName>
</protein>
<evidence type="ECO:0000256" key="1">
    <source>
        <dbReference type="SAM" id="MobiDB-lite"/>
    </source>
</evidence>
<reference evidence="2 3" key="1">
    <citation type="submission" date="2023-03" db="EMBL/GenBank/DDBJ databases">
        <title>WGS of Gossypium arboreum.</title>
        <authorList>
            <person name="Yu D."/>
        </authorList>
    </citation>
    <scope>NUCLEOTIDE SEQUENCE [LARGE SCALE GENOMIC DNA]</scope>
    <source>
        <tissue evidence="2">Leaf</tissue>
    </source>
</reference>
<evidence type="ECO:0000313" key="2">
    <source>
        <dbReference type="EMBL" id="KAK5836616.1"/>
    </source>
</evidence>
<feature type="compositionally biased region" description="Basic residues" evidence="1">
    <location>
        <begin position="31"/>
        <end position="41"/>
    </location>
</feature>
<sequence length="230" mass="25321">MDNKGPINKASVKGMAPGRETPILKEAGTSKTKKGKAKVNSKRTTLHIETFLWHKMKDVEKMVTSISNRQIKLVDRDRSVASPPIIQVSDNEKDKESRDIKECLGKIDSLFKNGIFADQENIVVEKEIDAVEEEVVVEQEVVIEEEKVAENEKEKEEGDFVEKVITAPRSLGANIDNLEQTGTTPVEVAKVTSDEQCNSWAIVVYTGPLQVASPTQTATDDAGAEPETGE</sequence>
<comment type="caution">
    <text evidence="2">The sequence shown here is derived from an EMBL/GenBank/DDBJ whole genome shotgun (WGS) entry which is preliminary data.</text>
</comment>
<feature type="region of interest" description="Disordered" evidence="1">
    <location>
        <begin position="1"/>
        <end position="41"/>
    </location>
</feature>
<feature type="region of interest" description="Disordered" evidence="1">
    <location>
        <begin position="211"/>
        <end position="230"/>
    </location>
</feature>
<gene>
    <name evidence="2" type="ORF">PVK06_012411</name>
</gene>
<evidence type="ECO:0000313" key="3">
    <source>
        <dbReference type="Proteomes" id="UP001358586"/>
    </source>
</evidence>
<organism evidence="2 3">
    <name type="scientific">Gossypium arboreum</name>
    <name type="common">Tree cotton</name>
    <name type="synonym">Gossypium nanking</name>
    <dbReference type="NCBI Taxonomy" id="29729"/>
    <lineage>
        <taxon>Eukaryota</taxon>
        <taxon>Viridiplantae</taxon>
        <taxon>Streptophyta</taxon>
        <taxon>Embryophyta</taxon>
        <taxon>Tracheophyta</taxon>
        <taxon>Spermatophyta</taxon>
        <taxon>Magnoliopsida</taxon>
        <taxon>eudicotyledons</taxon>
        <taxon>Gunneridae</taxon>
        <taxon>Pentapetalae</taxon>
        <taxon>rosids</taxon>
        <taxon>malvids</taxon>
        <taxon>Malvales</taxon>
        <taxon>Malvaceae</taxon>
        <taxon>Malvoideae</taxon>
        <taxon>Gossypium</taxon>
    </lineage>
</organism>
<dbReference type="EMBL" id="JARKNE010000004">
    <property type="protein sequence ID" value="KAK5836616.1"/>
    <property type="molecule type" value="Genomic_DNA"/>
</dbReference>
<name>A0ABR0QC29_GOSAR</name>
<dbReference type="Proteomes" id="UP001358586">
    <property type="component" value="Chromosome 4"/>
</dbReference>
<accession>A0ABR0QC29</accession>